<dbReference type="EMBL" id="LJQB01000086">
    <property type="protein sequence ID" value="KPW82176.1"/>
    <property type="molecule type" value="Genomic_DNA"/>
</dbReference>
<dbReference type="Proteomes" id="UP000050411">
    <property type="component" value="Unassembled WGS sequence"/>
</dbReference>
<evidence type="ECO:0000313" key="2">
    <source>
        <dbReference type="EMBL" id="SDO90209.1"/>
    </source>
</evidence>
<keyword evidence="4" id="KW-1185">Reference proteome</keyword>
<dbReference type="Proteomes" id="UP000183042">
    <property type="component" value="Unassembled WGS sequence"/>
</dbReference>
<gene>
    <name evidence="1" type="ORF">ALO92_02995</name>
    <name evidence="2" type="ORF">SAMN05216596_102193</name>
</gene>
<evidence type="ECO:0000313" key="1">
    <source>
        <dbReference type="EMBL" id="KPW82176.1"/>
    </source>
</evidence>
<proteinExistence type="predicted"/>
<reference evidence="2 4" key="2">
    <citation type="submission" date="2016-10" db="EMBL/GenBank/DDBJ databases">
        <authorList>
            <person name="Varghese N."/>
            <person name="Submissions S."/>
        </authorList>
    </citation>
    <scope>NUCLEOTIDE SEQUENCE [LARGE SCALE GENOMIC DNA]</scope>
    <source>
        <strain evidence="2 4">DSM 14939</strain>
    </source>
</reference>
<name>A0A0P9RE14_9PSED</name>
<protein>
    <submittedName>
        <fullName evidence="1">Uncharacterized protein</fullName>
    </submittedName>
</protein>
<comment type="caution">
    <text evidence="1">The sequence shown here is derived from an EMBL/GenBank/DDBJ whole genome shotgun (WGS) entry which is preliminary data.</text>
</comment>
<sequence length="101" mass="10848">MNKEQVYDDQISPLIKQIVDIARQNGIAMVASFSIAHDGEGPNGEDCSTLTCTTHLPDGDEVFDPRYKRCAQAIQQGAHHMVGMSITSTAADGSKTLTAII</sequence>
<evidence type="ECO:0000313" key="3">
    <source>
        <dbReference type="Proteomes" id="UP000050411"/>
    </source>
</evidence>
<dbReference type="AlphaFoldDB" id="A0A0P9RE14"/>
<organism evidence="1 3">
    <name type="scientific">Pseudomonas congelans</name>
    <dbReference type="NCBI Taxonomy" id="200452"/>
    <lineage>
        <taxon>Bacteria</taxon>
        <taxon>Pseudomonadati</taxon>
        <taxon>Pseudomonadota</taxon>
        <taxon>Gammaproteobacteria</taxon>
        <taxon>Pseudomonadales</taxon>
        <taxon>Pseudomonadaceae</taxon>
        <taxon>Pseudomonas</taxon>
    </lineage>
</organism>
<dbReference type="RefSeq" id="WP_010439459.1">
    <property type="nucleotide sequence ID" value="NZ_FNJH01000002.1"/>
</dbReference>
<evidence type="ECO:0000313" key="4">
    <source>
        <dbReference type="Proteomes" id="UP000183042"/>
    </source>
</evidence>
<accession>A0A0P9RE14</accession>
<dbReference type="GeneID" id="65074743"/>
<reference evidence="1 3" key="1">
    <citation type="submission" date="2015-09" db="EMBL/GenBank/DDBJ databases">
        <title>Genome announcement of multiple Pseudomonas syringae strains.</title>
        <authorList>
            <person name="Thakur S."/>
            <person name="Wang P.W."/>
            <person name="Gong Y."/>
            <person name="Weir B.S."/>
            <person name="Guttman D.S."/>
        </authorList>
    </citation>
    <scope>NUCLEOTIDE SEQUENCE [LARGE SCALE GENOMIC DNA]</scope>
    <source>
        <strain evidence="1 3">ICMP19117</strain>
    </source>
</reference>
<dbReference type="PATRIC" id="fig|200452.3.peg.3589"/>
<dbReference type="EMBL" id="FNJH01000002">
    <property type="protein sequence ID" value="SDO90209.1"/>
    <property type="molecule type" value="Genomic_DNA"/>
</dbReference>